<dbReference type="InterPro" id="IPR011604">
    <property type="entry name" value="PDDEXK-like_dom_sf"/>
</dbReference>
<feature type="compositionally biased region" description="Basic residues" evidence="26">
    <location>
        <begin position="1027"/>
        <end position="1041"/>
    </location>
</feature>
<dbReference type="InterPro" id="IPR014808">
    <property type="entry name" value="DNA_replication_fac_Dna2_N"/>
</dbReference>
<dbReference type="Pfam" id="PF02205">
    <property type="entry name" value="WH2"/>
    <property type="match status" value="1"/>
</dbReference>
<feature type="compositionally biased region" description="Polar residues" evidence="26">
    <location>
        <begin position="318"/>
        <end position="332"/>
    </location>
</feature>
<feature type="region of interest" description="Disordered" evidence="26">
    <location>
        <begin position="790"/>
        <end position="893"/>
    </location>
</feature>
<dbReference type="GO" id="GO:0051539">
    <property type="term" value="F:4 iron, 4 sulfur cluster binding"/>
    <property type="evidence" value="ECO:0007669"/>
    <property type="project" value="UniProtKB-KW"/>
</dbReference>
<reference evidence="28 29" key="1">
    <citation type="submission" date="2015-07" db="EMBL/GenBank/DDBJ databases">
        <title>Comparative genomics of the Sigatoka disease complex on banana suggests a link between parallel evolutionary changes in Pseudocercospora fijiensis and Pseudocercospora eumusae and increased virulence on the banana host.</title>
        <authorList>
            <person name="Chang T.-C."/>
            <person name="Salvucci A."/>
            <person name="Crous P.W."/>
            <person name="Stergiopoulos I."/>
        </authorList>
    </citation>
    <scope>NUCLEOTIDE SEQUENCE [LARGE SCALE GENOMIC DNA]</scope>
    <source>
        <strain evidence="28 29">CBS 114824</strain>
    </source>
</reference>
<feature type="compositionally biased region" description="Polar residues" evidence="26">
    <location>
        <begin position="562"/>
        <end position="596"/>
    </location>
</feature>
<dbReference type="GO" id="GO:0003779">
    <property type="term" value="F:actin binding"/>
    <property type="evidence" value="ECO:0007669"/>
    <property type="project" value="InterPro"/>
</dbReference>
<feature type="compositionally biased region" description="Pro residues" evidence="26">
    <location>
        <begin position="85"/>
        <end position="99"/>
    </location>
</feature>
<keyword evidence="14" id="KW-0378">Hydrolase</keyword>
<dbReference type="Gene3D" id="3.40.50.300">
    <property type="entry name" value="P-loop containing nucleotide triphosphate hydrolases"/>
    <property type="match status" value="2"/>
</dbReference>
<evidence type="ECO:0000256" key="16">
    <source>
        <dbReference type="ARBA" id="ARBA00022840"/>
    </source>
</evidence>
<dbReference type="Pfam" id="PF13087">
    <property type="entry name" value="AAA_12"/>
    <property type="match status" value="1"/>
</dbReference>
<evidence type="ECO:0000313" key="28">
    <source>
        <dbReference type="EMBL" id="KXT03823.1"/>
    </source>
</evidence>
<dbReference type="CDD" id="cd18041">
    <property type="entry name" value="DEXXQc_DNA2"/>
    <property type="match status" value="1"/>
</dbReference>
<dbReference type="GO" id="GO:0006281">
    <property type="term" value="P:DNA repair"/>
    <property type="evidence" value="ECO:0007669"/>
    <property type="project" value="UniProtKB-KW"/>
</dbReference>
<evidence type="ECO:0000256" key="12">
    <source>
        <dbReference type="ARBA" id="ARBA00022759"/>
    </source>
</evidence>
<evidence type="ECO:0000256" key="14">
    <source>
        <dbReference type="ARBA" id="ARBA00022801"/>
    </source>
</evidence>
<evidence type="ECO:0000256" key="10">
    <source>
        <dbReference type="ARBA" id="ARBA00022723"/>
    </source>
</evidence>
<keyword evidence="9" id="KW-0540">Nuclease</keyword>
<evidence type="ECO:0000256" key="25">
    <source>
        <dbReference type="ARBA" id="ARBA00047995"/>
    </source>
</evidence>
<dbReference type="GO" id="GO:0003677">
    <property type="term" value="F:DNA binding"/>
    <property type="evidence" value="ECO:0007669"/>
    <property type="project" value="UniProtKB-KW"/>
</dbReference>
<evidence type="ECO:0000256" key="9">
    <source>
        <dbReference type="ARBA" id="ARBA00022722"/>
    </source>
</evidence>
<keyword evidence="21" id="KW-0234">DNA repair</keyword>
<dbReference type="InterPro" id="IPR048459">
    <property type="entry name" value="DNA2_Rift"/>
</dbReference>
<dbReference type="SMART" id="SM00246">
    <property type="entry name" value="WH2"/>
    <property type="match status" value="1"/>
</dbReference>
<feature type="compositionally biased region" description="Pro residues" evidence="26">
    <location>
        <begin position="335"/>
        <end position="344"/>
    </location>
</feature>
<feature type="compositionally biased region" description="Polar residues" evidence="26">
    <location>
        <begin position="860"/>
        <end position="871"/>
    </location>
</feature>
<dbReference type="InterPro" id="IPR003124">
    <property type="entry name" value="WH2_dom"/>
</dbReference>
<dbReference type="Pfam" id="PF21123">
    <property type="entry name" value="Dna2_Rift"/>
    <property type="match status" value="1"/>
</dbReference>
<keyword evidence="12" id="KW-0255">Endonuclease</keyword>
<evidence type="ECO:0000256" key="4">
    <source>
        <dbReference type="ARBA" id="ARBA00007913"/>
    </source>
</evidence>
<keyword evidence="15" id="KW-0347">Helicase</keyword>
<dbReference type="GO" id="GO:0005739">
    <property type="term" value="C:mitochondrion"/>
    <property type="evidence" value="ECO:0007669"/>
    <property type="project" value="UniProtKB-SubCell"/>
</dbReference>
<keyword evidence="7" id="KW-0004">4Fe-4S</keyword>
<dbReference type="FunFam" id="3.40.50.300:FF:001170">
    <property type="entry name" value="DNA replication helicase Dna2"/>
    <property type="match status" value="1"/>
</dbReference>
<dbReference type="PANTHER" id="PTHR10887:SF433">
    <property type="entry name" value="DNA REPLICATION ATP-DEPENDENT HELICASE_NUCLEASE DNA2"/>
    <property type="match status" value="1"/>
</dbReference>
<proteinExistence type="inferred from homology"/>
<feature type="compositionally biased region" description="Basic and acidic residues" evidence="26">
    <location>
        <begin position="793"/>
        <end position="802"/>
    </location>
</feature>
<dbReference type="Pfam" id="PF13086">
    <property type="entry name" value="AAA_11"/>
    <property type="match status" value="2"/>
</dbReference>
<keyword evidence="13" id="KW-0227">DNA damage</keyword>
<dbReference type="GO" id="GO:0071932">
    <property type="term" value="P:replication fork reversal"/>
    <property type="evidence" value="ECO:0007669"/>
    <property type="project" value="TreeGrafter"/>
</dbReference>
<feature type="compositionally biased region" description="Low complexity" evidence="26">
    <location>
        <begin position="660"/>
        <end position="678"/>
    </location>
</feature>
<comment type="subcellular location">
    <subcellularLocation>
        <location evidence="3">Mitochondrion</location>
    </subcellularLocation>
    <subcellularLocation>
        <location evidence="2">Nucleus</location>
    </subcellularLocation>
</comment>
<dbReference type="GO" id="GO:0005524">
    <property type="term" value="F:ATP binding"/>
    <property type="evidence" value="ECO:0007669"/>
    <property type="project" value="UniProtKB-KW"/>
</dbReference>
<dbReference type="EMBL" id="LFZN01000026">
    <property type="protein sequence ID" value="KXT03823.1"/>
    <property type="molecule type" value="Genomic_DNA"/>
</dbReference>
<feature type="compositionally biased region" description="Pro residues" evidence="26">
    <location>
        <begin position="372"/>
        <end position="384"/>
    </location>
</feature>
<dbReference type="InterPro" id="IPR047187">
    <property type="entry name" value="SF1_C_Upf1"/>
</dbReference>
<dbReference type="GO" id="GO:0017108">
    <property type="term" value="F:5'-flap endonuclease activity"/>
    <property type="evidence" value="ECO:0007669"/>
    <property type="project" value="TreeGrafter"/>
</dbReference>
<dbReference type="PANTHER" id="PTHR10887">
    <property type="entry name" value="DNA2/NAM7 HELICASE FAMILY"/>
    <property type="match status" value="1"/>
</dbReference>
<feature type="region of interest" description="Disordered" evidence="26">
    <location>
        <begin position="1019"/>
        <end position="1054"/>
    </location>
</feature>
<dbReference type="InterPro" id="IPR041679">
    <property type="entry name" value="DNA2/NAM7-like_C"/>
</dbReference>
<dbReference type="Proteomes" id="UP000070133">
    <property type="component" value="Unassembled WGS sequence"/>
</dbReference>
<evidence type="ECO:0000256" key="11">
    <source>
        <dbReference type="ARBA" id="ARBA00022741"/>
    </source>
</evidence>
<keyword evidence="23" id="KW-0511">Multifunctional enzyme</keyword>
<keyword evidence="22" id="KW-0539">Nucleus</keyword>
<comment type="caution">
    <text evidence="28">The sequence shown here is derived from an EMBL/GenBank/DDBJ whole genome shotgun (WGS) entry which is preliminary data.</text>
</comment>
<evidence type="ECO:0000256" key="5">
    <source>
        <dbReference type="ARBA" id="ARBA00012551"/>
    </source>
</evidence>
<protein>
    <recommendedName>
        <fullName evidence="6">DNA replication ATP-dependent helicase/nuclease DNA2</fullName>
        <ecNumber evidence="5">3.6.4.12</ecNumber>
    </recommendedName>
    <alternativeName>
        <fullName evidence="24">DNA replication ATP-dependent helicase-like homolog</fullName>
    </alternativeName>
</protein>
<feature type="compositionally biased region" description="Polar residues" evidence="26">
    <location>
        <begin position="2169"/>
        <end position="2185"/>
    </location>
</feature>
<feature type="compositionally biased region" description="Pro residues" evidence="26">
    <location>
        <begin position="268"/>
        <end position="309"/>
    </location>
</feature>
<keyword evidence="18" id="KW-0411">Iron-sulfur</keyword>
<dbReference type="GO" id="GO:0017116">
    <property type="term" value="F:single-stranded DNA helicase activity"/>
    <property type="evidence" value="ECO:0007669"/>
    <property type="project" value="InterPro"/>
</dbReference>
<feature type="compositionally biased region" description="Basic and acidic residues" evidence="26">
    <location>
        <begin position="479"/>
        <end position="494"/>
    </location>
</feature>
<evidence type="ECO:0000256" key="17">
    <source>
        <dbReference type="ARBA" id="ARBA00023004"/>
    </source>
</evidence>
<dbReference type="CDD" id="cd22318">
    <property type="entry name" value="DNA2_N-like"/>
    <property type="match status" value="1"/>
</dbReference>
<feature type="compositionally biased region" description="Polar residues" evidence="26">
    <location>
        <begin position="105"/>
        <end position="115"/>
    </location>
</feature>
<evidence type="ECO:0000256" key="8">
    <source>
        <dbReference type="ARBA" id="ARBA00022705"/>
    </source>
</evidence>
<feature type="compositionally biased region" description="Pro residues" evidence="26">
    <location>
        <begin position="220"/>
        <end position="237"/>
    </location>
</feature>
<keyword evidence="10" id="KW-0479">Metal-binding</keyword>
<feature type="compositionally biased region" description="Low complexity" evidence="26">
    <location>
        <begin position="810"/>
        <end position="825"/>
    </location>
</feature>
<dbReference type="CDD" id="cd18808">
    <property type="entry name" value="SF1_C_Upf1"/>
    <property type="match status" value="1"/>
</dbReference>
<evidence type="ECO:0000256" key="18">
    <source>
        <dbReference type="ARBA" id="ARBA00023014"/>
    </source>
</evidence>
<feature type="compositionally biased region" description="Polar residues" evidence="26">
    <location>
        <begin position="444"/>
        <end position="458"/>
    </location>
</feature>
<organism evidence="28 29">
    <name type="scientific">Pseudocercospora eumusae</name>
    <dbReference type="NCBI Taxonomy" id="321146"/>
    <lineage>
        <taxon>Eukaryota</taxon>
        <taxon>Fungi</taxon>
        <taxon>Dikarya</taxon>
        <taxon>Ascomycota</taxon>
        <taxon>Pezizomycotina</taxon>
        <taxon>Dothideomycetes</taxon>
        <taxon>Dothideomycetidae</taxon>
        <taxon>Mycosphaerellales</taxon>
        <taxon>Mycosphaerellaceae</taxon>
        <taxon>Pseudocercospora</taxon>
    </lineage>
</organism>
<evidence type="ECO:0000256" key="7">
    <source>
        <dbReference type="ARBA" id="ARBA00022485"/>
    </source>
</evidence>
<feature type="region of interest" description="Disordered" evidence="26">
    <location>
        <begin position="720"/>
        <end position="754"/>
    </location>
</feature>
<keyword evidence="17" id="KW-0408">Iron</keyword>
<evidence type="ECO:0000256" key="2">
    <source>
        <dbReference type="ARBA" id="ARBA00004123"/>
    </source>
</evidence>
<dbReference type="InterPro" id="IPR041677">
    <property type="entry name" value="DNA2/NAM7_AAA_11"/>
</dbReference>
<dbReference type="InterPro" id="IPR045055">
    <property type="entry name" value="DNA2/NAM7-like"/>
</dbReference>
<evidence type="ECO:0000256" key="1">
    <source>
        <dbReference type="ARBA" id="ARBA00001966"/>
    </source>
</evidence>
<keyword evidence="20" id="KW-0496">Mitochondrion</keyword>
<dbReference type="GO" id="GO:0005634">
    <property type="term" value="C:nucleus"/>
    <property type="evidence" value="ECO:0007669"/>
    <property type="project" value="UniProtKB-SubCell"/>
</dbReference>
<sequence length="2264" mass="245073">MPAPPPPPPPPPMPGMAGGPPPPPPPPGPAPSNIPARPSKTEVKGRGALLGDIEKGTRLKKVGVVNDRSAPILDKPKDSGRPPVGGAPPIPGGLRPPAPVGANRARSNSDQTSSPAAGAAMESAPQLGGLFAGGMPKLKSRGGGVNIYDSDPETNSRKSPPAAQAPSIPKPNGQPPPRPGAAPPPLPPGAAPTIPSVAALKNNLRPASTHSLPDIAQSKPKPPPPIGKKPPIPPPTSRKPSGLAAGSVSMLNLPTTDSSRPSSSPAPSTAPPPPPPMPGSALRPPPAPITRPTPSPPSAPPAPPPPPAPVSRIASVVENDNQYDPYNYNSGRSVPPAPPPPPPQANGHRETSLAEQAARNAFGANRTASPAAAPPPPPPPPPQAAPSRPAQNAPPPPPMTRARNNSVPSAPPPAPAPPPPKASTPGGIPTAGGLSVGTPGAASRMNTMDSSAYTLTNGTRDRADSGARSAGTRTAIQDSRFKFQSDDQLPKPREFIGGPKRYRAGRGSSPRPGQWNRYHHGRQPLHDTPTNVPVKPAIPATSEAKSKLQAFQFVAGSEQAHTKTLQETSATVNGKGSNATTEKLQSEGGSTHQTPSMPHANTFPCTPGARLPLEELIGNVDEVKEEEPVKRSPQEQIGWIPNSSSDLLTPNRRKRRRAKSSSPTCPGSSSQPNQNSSQKDAASTFRTPAADPAADLWQKYANGRQTDDTLKLPEISSLIFQPSPRPLETPVKDGKLRRWASTGNDWPTSKNKRRCTNSRASIAIWQDQTAIESGGKSKVATMVQRMQETLASQRHEQTHKDTPTAVSGTDAPSSSSPLPDAGASLGPRTANTSPLQTRRPAVPAQASRPPAIPFDRTQSKQRPQIQRTQSGGVRYDPSKAIGDPLNPGAAPTYALQSKAPLPAYKRPSVTKAPSQPRVPRVQVAPMSVATKKGQDEFEDDDFDLTADDLDELCSQVPLHKRSLHDIFPHPNPPPQSQTISADALSKPAEQDNTILIEDDDDEFGGDEIDEDSFAQAEVSATQALRTSPRKRSPRKSPRKSRPTQSSFKNQNANPACRVRRYVVTDVRNGSYTNSKGRQCEQKVLRVEDDRTRASEMIILRDSWLDTAVSKGNIVNIASLKRHSNITPVTSSPPAGETFIDDTEQSNFLIVHPDHMLSATTVADSFDCVRKAVLQDRIKATGETNKSMVYGKILHEIFQQCLSANRWDETFLNEMVERTVQAHVEGLWELGMRDNVLAVEEVKAKMGELEAWSKVFVKSEPAAENTVDDRQGEKVLMSISKLIAIEEHVWSPRYGLKGNIDATVQATTTSRPGAPDLKNLIVPFEVKTGRTTQSASHRAQTALYTLLLSDRYDVEVEAGILYYLESSSMSRIAPPFIEVKQMVQQRNRLASYIFRARHPPESNAAGQNTELPVASQAIQESGMPPVLRNPFKCGRCYAQESCFSYHALVESGTSDSAGMIDDKKKNHSITWKEAVGHLQLESTSGTSVGRADKLKKWFTKWDKLLTFEERDQSKLRKELWTMTSLERENAGRCFGNLIITHTNFGSRAAVDDIEGSGGKINRYAYSFTRAPDAQGGSFTEGSQLTVGEPVVVSSEDGQWALANGYVTKVTRSKITVAVDRKLGDARVREADFDGKNNQAYRGISKDQVRRDDDHHQLRYRLDKDEFSNGLALVRNNLVRFMSAHPIHDKLREQIIFGTRPSFTPTPACQQDATKSTQLGTMNEDQQHAVQKVLAADDYALILGMPGTGKTTTIAHIIGALLAENKSVLLTSFTHTAVDNILLKIRNIVPEGSVLRLGVPAKINTQVQEFVQLAAKPRSTIEEVDNAFMGTSVVATTCMGTNHALFNRRRSFDVCIVDEASQITLPTILGPLLHASKFVLVGDHYQLPPLVQNKVALEGGLDVSLFRQLSEAQPDAVVDLGRQYRMCEDIMTLSNELIYHGKLRCGNDAVASRILQADDVKTLERLHDEHAPCYTMPSTCWLNRVTEPYHRVVFANTSQLGKSALETLSGGGKITNNLEATLVAQTVLALIARGVPGSEIGVITLYRSQLALMRQLFRRANIPDSVEIDSADRFQGRDKECIIISMVRSNAVRIVGDLLRDWRRVNVALTRGRSKLVLFGNRETLKHNELLGKMLDMMDERHWTFDLPNNADGIHRFNFSTQDAEHIAGKQSPSPKTTIKASPSKASPTKRRSPSKQGGSPRKKIAYSPSPTKLVRSPLRPSSGNVRSPIKSGRGVKKPARHIRGSKKDKLHADQVQIFMDLTTDD</sequence>
<gene>
    <name evidence="28" type="ORF">AC578_8955</name>
</gene>
<dbReference type="SUPFAM" id="SSF52540">
    <property type="entry name" value="P-loop containing nucleoside triphosphate hydrolases"/>
    <property type="match status" value="1"/>
</dbReference>
<accession>A0A139HN52</accession>
<evidence type="ECO:0000256" key="15">
    <source>
        <dbReference type="ARBA" id="ARBA00022806"/>
    </source>
</evidence>
<keyword evidence="29" id="KW-1185">Reference proteome</keyword>
<evidence type="ECO:0000256" key="6">
    <source>
        <dbReference type="ARBA" id="ARBA00021516"/>
    </source>
</evidence>
<evidence type="ECO:0000256" key="23">
    <source>
        <dbReference type="ARBA" id="ARBA00023268"/>
    </source>
</evidence>
<evidence type="ECO:0000256" key="19">
    <source>
        <dbReference type="ARBA" id="ARBA00023125"/>
    </source>
</evidence>
<name>A0A139HN52_9PEZI</name>
<feature type="compositionally biased region" description="Low complexity" evidence="26">
    <location>
        <begin position="258"/>
        <end position="267"/>
    </location>
</feature>
<dbReference type="Pfam" id="PF08696">
    <property type="entry name" value="Dna2"/>
    <property type="match status" value="1"/>
</dbReference>
<feature type="region of interest" description="Disordered" evidence="26">
    <location>
        <begin position="2163"/>
        <end position="2249"/>
    </location>
</feature>
<evidence type="ECO:0000256" key="26">
    <source>
        <dbReference type="SAM" id="MobiDB-lite"/>
    </source>
</evidence>
<feature type="domain" description="WH2" evidence="27">
    <location>
        <begin position="45"/>
        <end position="62"/>
    </location>
</feature>
<evidence type="ECO:0000256" key="21">
    <source>
        <dbReference type="ARBA" id="ARBA00023204"/>
    </source>
</evidence>
<dbReference type="InterPro" id="IPR026851">
    <property type="entry name" value="Dna2/JHS1_DEXXQ-box"/>
</dbReference>
<feature type="region of interest" description="Disordered" evidence="26">
    <location>
        <begin position="1"/>
        <end position="537"/>
    </location>
</feature>
<feature type="compositionally biased region" description="Pro residues" evidence="26">
    <location>
        <begin position="168"/>
        <end position="190"/>
    </location>
</feature>
<comment type="catalytic activity">
    <reaction evidence="25">
        <text>ATP + H2O = ADP + phosphate + H(+)</text>
        <dbReference type="Rhea" id="RHEA:13065"/>
        <dbReference type="ChEBI" id="CHEBI:15377"/>
        <dbReference type="ChEBI" id="CHEBI:15378"/>
        <dbReference type="ChEBI" id="CHEBI:30616"/>
        <dbReference type="ChEBI" id="CHEBI:43474"/>
        <dbReference type="ChEBI" id="CHEBI:456216"/>
        <dbReference type="EC" id="3.6.4.12"/>
    </reaction>
</comment>
<evidence type="ECO:0000256" key="13">
    <source>
        <dbReference type="ARBA" id="ARBA00022763"/>
    </source>
</evidence>
<dbReference type="Gene3D" id="3.90.320.10">
    <property type="match status" value="1"/>
</dbReference>
<feature type="compositionally biased region" description="Basic residues" evidence="26">
    <location>
        <begin position="2232"/>
        <end position="2243"/>
    </location>
</feature>
<dbReference type="EC" id="3.6.4.12" evidence="5"/>
<keyword evidence="8" id="KW-0235">DNA replication</keyword>
<evidence type="ECO:0000256" key="22">
    <source>
        <dbReference type="ARBA" id="ARBA00023242"/>
    </source>
</evidence>
<keyword evidence="11" id="KW-0547">Nucleotide-binding</keyword>
<dbReference type="GO" id="GO:0046872">
    <property type="term" value="F:metal ion binding"/>
    <property type="evidence" value="ECO:0007669"/>
    <property type="project" value="UniProtKB-KW"/>
</dbReference>
<feature type="compositionally biased region" description="Pro residues" evidence="26">
    <location>
        <begin position="409"/>
        <end position="422"/>
    </location>
</feature>
<dbReference type="STRING" id="321146.A0A139HN52"/>
<feature type="compositionally biased region" description="Pro residues" evidence="26">
    <location>
        <begin position="1"/>
        <end position="32"/>
    </location>
</feature>
<evidence type="ECO:0000313" key="29">
    <source>
        <dbReference type="Proteomes" id="UP000070133"/>
    </source>
</evidence>
<evidence type="ECO:0000256" key="24">
    <source>
        <dbReference type="ARBA" id="ARBA00032548"/>
    </source>
</evidence>
<dbReference type="OrthoDB" id="6513042at2759"/>
<feature type="region of interest" description="Disordered" evidence="26">
    <location>
        <begin position="622"/>
        <end position="686"/>
    </location>
</feature>
<comment type="cofactor">
    <cofactor evidence="1">
        <name>[4Fe-4S] cluster</name>
        <dbReference type="ChEBI" id="CHEBI:49883"/>
    </cofactor>
</comment>
<keyword evidence="16" id="KW-0067">ATP-binding</keyword>
<dbReference type="InterPro" id="IPR027417">
    <property type="entry name" value="P-loop_NTPase"/>
</dbReference>
<dbReference type="PROSITE" id="PS51082">
    <property type="entry name" value="WH2"/>
    <property type="match status" value="1"/>
</dbReference>
<evidence type="ECO:0000256" key="20">
    <source>
        <dbReference type="ARBA" id="ARBA00023128"/>
    </source>
</evidence>
<evidence type="ECO:0000256" key="3">
    <source>
        <dbReference type="ARBA" id="ARBA00004173"/>
    </source>
</evidence>
<evidence type="ECO:0000259" key="27">
    <source>
        <dbReference type="PROSITE" id="PS51082"/>
    </source>
</evidence>
<feature type="region of interest" description="Disordered" evidence="26">
    <location>
        <begin position="558"/>
        <end position="609"/>
    </location>
</feature>
<keyword evidence="19" id="KW-0238">DNA-binding</keyword>
<comment type="similarity">
    <text evidence="4">Belongs to the DNA2/NAM7 helicase family.</text>
</comment>